<comment type="catalytic activity">
    <reaction evidence="8 10">
        <text>deamido-NAD(+) + NH4(+) + ATP = AMP + diphosphate + NAD(+) + H(+)</text>
        <dbReference type="Rhea" id="RHEA:21188"/>
        <dbReference type="ChEBI" id="CHEBI:15378"/>
        <dbReference type="ChEBI" id="CHEBI:28938"/>
        <dbReference type="ChEBI" id="CHEBI:30616"/>
        <dbReference type="ChEBI" id="CHEBI:33019"/>
        <dbReference type="ChEBI" id="CHEBI:57540"/>
        <dbReference type="ChEBI" id="CHEBI:58437"/>
        <dbReference type="ChEBI" id="CHEBI:456215"/>
        <dbReference type="EC" id="6.3.1.5"/>
    </reaction>
</comment>
<feature type="domain" description="NAD/GMP synthase" evidence="11">
    <location>
        <begin position="21"/>
        <end position="261"/>
    </location>
</feature>
<evidence type="ECO:0000256" key="1">
    <source>
        <dbReference type="ARBA" id="ARBA00005859"/>
    </source>
</evidence>
<comment type="subunit">
    <text evidence="8">Homodimer.</text>
</comment>
<keyword evidence="3 8" id="KW-0479">Metal-binding</keyword>
<feature type="binding site" evidence="8">
    <location>
        <position position="186"/>
    </location>
    <ligand>
        <name>ATP</name>
        <dbReference type="ChEBI" id="CHEBI:30616"/>
    </ligand>
</feature>
<evidence type="ECO:0000256" key="7">
    <source>
        <dbReference type="ARBA" id="ARBA00023027"/>
    </source>
</evidence>
<dbReference type="HAMAP" id="MF_00193">
    <property type="entry name" value="NadE_ammonia_dep"/>
    <property type="match status" value="1"/>
</dbReference>
<feature type="binding site" evidence="8">
    <location>
        <position position="208"/>
    </location>
    <ligand>
        <name>ATP</name>
        <dbReference type="ChEBI" id="CHEBI:30616"/>
    </ligand>
</feature>
<dbReference type="EC" id="6.3.1.5" evidence="8 10"/>
<evidence type="ECO:0000256" key="9">
    <source>
        <dbReference type="RuleBase" id="RU003811"/>
    </source>
</evidence>
<comment type="pathway">
    <text evidence="8">Cofactor biosynthesis; NAD(+) biosynthesis; NAD(+) from deamido-NAD(+) (ammonia route): step 1/1.</text>
</comment>
<dbReference type="EMBL" id="JANWTC010000009">
    <property type="protein sequence ID" value="MCS5480262.1"/>
    <property type="molecule type" value="Genomic_DNA"/>
</dbReference>
<keyword evidence="6 8" id="KW-0460">Magnesium</keyword>
<dbReference type="RefSeq" id="WP_259428328.1">
    <property type="nucleotide sequence ID" value="NZ_JANWTC010000009.1"/>
</dbReference>
<dbReference type="Gene3D" id="3.40.50.620">
    <property type="entry name" value="HUPs"/>
    <property type="match status" value="1"/>
</dbReference>
<evidence type="ECO:0000313" key="13">
    <source>
        <dbReference type="Proteomes" id="UP001205965"/>
    </source>
</evidence>
<feature type="binding site" evidence="8">
    <location>
        <position position="49"/>
    </location>
    <ligand>
        <name>Mg(2+)</name>
        <dbReference type="ChEBI" id="CHEBI:18420"/>
    </ligand>
</feature>
<dbReference type="NCBIfam" id="NF001979">
    <property type="entry name" value="PRK00768.1"/>
    <property type="match status" value="1"/>
</dbReference>
<organism evidence="12 13">
    <name type="scientific">Corynebacterium lemuris</name>
    <dbReference type="NCBI Taxonomy" id="1859292"/>
    <lineage>
        <taxon>Bacteria</taxon>
        <taxon>Bacillati</taxon>
        <taxon>Actinomycetota</taxon>
        <taxon>Actinomycetes</taxon>
        <taxon>Mycobacteriales</taxon>
        <taxon>Corynebacteriaceae</taxon>
        <taxon>Corynebacterium</taxon>
    </lineage>
</organism>
<feature type="binding site" description="in other chain" evidence="8">
    <location>
        <position position="137"/>
    </location>
    <ligand>
        <name>deamido-NAD(+)</name>
        <dbReference type="ChEBI" id="CHEBI:58437"/>
        <note>ligand shared between two neighboring subunits</note>
    </ligand>
</feature>
<keyword evidence="13" id="KW-1185">Reference proteome</keyword>
<feature type="binding site" evidence="8">
    <location>
        <position position="157"/>
    </location>
    <ligand>
        <name>ATP</name>
        <dbReference type="ChEBI" id="CHEBI:30616"/>
    </ligand>
</feature>
<evidence type="ECO:0000256" key="3">
    <source>
        <dbReference type="ARBA" id="ARBA00022723"/>
    </source>
</evidence>
<feature type="binding site" evidence="8">
    <location>
        <begin position="43"/>
        <end position="50"/>
    </location>
    <ligand>
        <name>ATP</name>
        <dbReference type="ChEBI" id="CHEBI:30616"/>
    </ligand>
</feature>
<name>A0ABT2G1V8_9CORY</name>
<evidence type="ECO:0000256" key="4">
    <source>
        <dbReference type="ARBA" id="ARBA00022741"/>
    </source>
</evidence>
<keyword evidence="7 8" id="KW-0520">NAD</keyword>
<evidence type="ECO:0000256" key="6">
    <source>
        <dbReference type="ARBA" id="ARBA00022842"/>
    </source>
</evidence>
<accession>A0ABT2G1V8</accession>
<dbReference type="InterPro" id="IPR022926">
    <property type="entry name" value="NH(3)-dep_NAD(+)_synth"/>
</dbReference>
<keyword evidence="5 8" id="KW-0067">ATP-binding</keyword>
<dbReference type="PANTHER" id="PTHR23090">
    <property type="entry name" value="NH 3 /GLUTAMINE-DEPENDENT NAD + SYNTHETASE"/>
    <property type="match status" value="1"/>
</dbReference>
<dbReference type="Proteomes" id="UP001205965">
    <property type="component" value="Unassembled WGS sequence"/>
</dbReference>
<comment type="function">
    <text evidence="8">Catalyzes the ATP-dependent amidation of deamido-NAD to form NAD. Uses ammonia as a nitrogen source.</text>
</comment>
<sequence length="271" mass="29439">MQQEIIDAVHTRPHINTAGEITTRVDFLADYLRRAGMKGFVLGISGGQDSTLAGRLAQLAVEKVRTEGGQAEFWAVRLPHGVQADEDDAQMALDFINPDHRVTVNIADATTAITDAVADALGQADLGDFNKGNIKARQRMIAQYAIAGEKSLLVLGTDHAAEQVTGFFTKHGDGAADLMPLSGLNKRQGAQLLQHLGAPAAAWEKVPTADLEEDRPALPDEVALGVTYTHIDDYLEGREVPEEAAARIGYLWRMGAHKRHLAPGPHDTWWR</sequence>
<feature type="binding site" evidence="8">
    <location>
        <position position="162"/>
    </location>
    <ligand>
        <name>Mg(2+)</name>
        <dbReference type="ChEBI" id="CHEBI:18420"/>
    </ligand>
</feature>
<evidence type="ECO:0000256" key="5">
    <source>
        <dbReference type="ARBA" id="ARBA00022840"/>
    </source>
</evidence>
<comment type="caution">
    <text evidence="12">The sequence shown here is derived from an EMBL/GenBank/DDBJ whole genome shotgun (WGS) entry which is preliminary data.</text>
</comment>
<evidence type="ECO:0000313" key="12">
    <source>
        <dbReference type="EMBL" id="MCS5480262.1"/>
    </source>
</evidence>
<keyword evidence="2 8" id="KW-0436">Ligase</keyword>
<evidence type="ECO:0000256" key="2">
    <source>
        <dbReference type="ARBA" id="ARBA00022598"/>
    </source>
</evidence>
<dbReference type="NCBIfam" id="TIGR00552">
    <property type="entry name" value="nadE"/>
    <property type="match status" value="1"/>
</dbReference>
<dbReference type="PANTHER" id="PTHR23090:SF7">
    <property type="entry name" value="NH(3)-DEPENDENT NAD(+) SYNTHETASE"/>
    <property type="match status" value="1"/>
</dbReference>
<feature type="binding site" description="in other chain" evidence="8">
    <location>
        <begin position="257"/>
        <end position="258"/>
    </location>
    <ligand>
        <name>deamido-NAD(+)</name>
        <dbReference type="ChEBI" id="CHEBI:58437"/>
        <note>ligand shared between two neighboring subunits</note>
    </ligand>
</feature>
<evidence type="ECO:0000259" key="11">
    <source>
        <dbReference type="Pfam" id="PF02540"/>
    </source>
</evidence>
<dbReference type="InterPro" id="IPR014729">
    <property type="entry name" value="Rossmann-like_a/b/a_fold"/>
</dbReference>
<evidence type="ECO:0000256" key="10">
    <source>
        <dbReference type="RuleBase" id="RU003812"/>
    </source>
</evidence>
<keyword evidence="4 8" id="KW-0547">Nucleotide-binding</keyword>
<comment type="similarity">
    <text evidence="1 8 9">Belongs to the NAD synthetase family.</text>
</comment>
<protein>
    <recommendedName>
        <fullName evidence="8 10">NH(3)-dependent NAD(+) synthetase</fullName>
        <ecNumber evidence="8 10">6.3.1.5</ecNumber>
    </recommendedName>
</protein>
<dbReference type="InterPro" id="IPR003694">
    <property type="entry name" value="NAD_synthase"/>
</dbReference>
<reference evidence="12 13" key="1">
    <citation type="submission" date="2022-08" db="EMBL/GenBank/DDBJ databases">
        <title>YIM 101645 draft genome.</title>
        <authorList>
            <person name="Chen X."/>
        </authorList>
    </citation>
    <scope>NUCLEOTIDE SEQUENCE [LARGE SCALE GENOMIC DNA]</scope>
    <source>
        <strain evidence="12 13">YIM 101645</strain>
    </source>
</reference>
<proteinExistence type="inferred from homology"/>
<evidence type="ECO:0000256" key="8">
    <source>
        <dbReference type="HAMAP-Rule" id="MF_00193"/>
    </source>
</evidence>
<dbReference type="InterPro" id="IPR022310">
    <property type="entry name" value="NAD/GMP_synthase"/>
</dbReference>
<dbReference type="GO" id="GO:0008795">
    <property type="term" value="F:NAD+ synthase activity"/>
    <property type="evidence" value="ECO:0007669"/>
    <property type="project" value="UniProtKB-EC"/>
</dbReference>
<gene>
    <name evidence="8 12" type="primary">nadE</name>
    <name evidence="12" type="ORF">NYP18_11410</name>
</gene>
<dbReference type="Pfam" id="PF02540">
    <property type="entry name" value="NAD_synthase"/>
    <property type="match status" value="1"/>
</dbReference>
<dbReference type="CDD" id="cd00553">
    <property type="entry name" value="NAD_synthase"/>
    <property type="match status" value="1"/>
</dbReference>
<dbReference type="SUPFAM" id="SSF52402">
    <property type="entry name" value="Adenine nucleotide alpha hydrolases-like"/>
    <property type="match status" value="1"/>
</dbReference>
<feature type="binding site" description="in other chain" evidence="8">
    <location>
        <position position="170"/>
    </location>
    <ligand>
        <name>deamido-NAD(+)</name>
        <dbReference type="ChEBI" id="CHEBI:58437"/>
        <note>ligand shared between two neighboring subunits</note>
    </ligand>
</feature>
<feature type="binding site" evidence="8">
    <location>
        <position position="177"/>
    </location>
    <ligand>
        <name>deamido-NAD(+)</name>
        <dbReference type="ChEBI" id="CHEBI:58437"/>
        <note>ligand shared between two neighboring subunits</note>
    </ligand>
</feature>